<evidence type="ECO:0000313" key="11">
    <source>
        <dbReference type="EMBL" id="CAR21335.1"/>
    </source>
</evidence>
<sequence>MVTFNCEVCNDTVPKKNTEKHYYRCPQAYYTCIDCNVTFDDGTGYKKHTQCISEDEKYQKALYKGKKKPQEKKPQQQKPEESKPKQEKQQEQETRKDKNTKLEKAKLQKGKVQKPEEQKPLKQKSVLSEKKGASLYKILKSIDDKEEKKNLLKSLVVNENGQLEVKA</sequence>
<organism evidence="11 12">
    <name type="scientific">Lachancea thermotolerans (strain ATCC 56472 / CBS 6340 / NRRL Y-8284)</name>
    <name type="common">Yeast</name>
    <name type="synonym">Kluyveromyces thermotolerans</name>
    <dbReference type="NCBI Taxonomy" id="559295"/>
    <lineage>
        <taxon>Eukaryota</taxon>
        <taxon>Fungi</taxon>
        <taxon>Dikarya</taxon>
        <taxon>Ascomycota</taxon>
        <taxon>Saccharomycotina</taxon>
        <taxon>Saccharomycetes</taxon>
        <taxon>Saccharomycetales</taxon>
        <taxon>Saccharomycetaceae</taxon>
        <taxon>Lachancea</taxon>
    </lineage>
</organism>
<keyword evidence="2" id="KW-0479">Metal-binding</keyword>
<dbReference type="GO" id="GO:0005730">
    <property type="term" value="C:nucleolus"/>
    <property type="evidence" value="ECO:0007669"/>
    <property type="project" value="TreeGrafter"/>
</dbReference>
<dbReference type="PANTHER" id="PTHR13100">
    <property type="entry name" value="CELL GROWTH-REGULATING NUCLEOLAR PROTEIN LYAR"/>
    <property type="match status" value="1"/>
</dbReference>
<evidence type="ECO:0000256" key="9">
    <source>
        <dbReference type="SAM" id="MobiDB-lite"/>
    </source>
</evidence>
<dbReference type="InParanoid" id="C5DC28"/>
<dbReference type="GO" id="GO:0000122">
    <property type="term" value="P:negative regulation of transcription by RNA polymerase II"/>
    <property type="evidence" value="ECO:0007669"/>
    <property type="project" value="TreeGrafter"/>
</dbReference>
<evidence type="ECO:0000256" key="4">
    <source>
        <dbReference type="ARBA" id="ARBA00022771"/>
    </source>
</evidence>
<proteinExistence type="inferred from homology"/>
<dbReference type="AlphaFoldDB" id="C5DC28"/>
<feature type="domain" description="Zinc finger C2H2 LYAR-type" evidence="10">
    <location>
        <begin position="30"/>
        <end position="58"/>
    </location>
</feature>
<dbReference type="PANTHER" id="PTHR13100:SF10">
    <property type="entry name" value="CELL GROWTH-REGULATING NUCLEOLAR PROTEIN"/>
    <property type="match status" value="1"/>
</dbReference>
<reference evidence="11 12" key="1">
    <citation type="journal article" date="2009" name="Genome Res.">
        <title>Comparative genomics of protoploid Saccharomycetaceae.</title>
        <authorList>
            <consortium name="The Genolevures Consortium"/>
            <person name="Souciet J.-L."/>
            <person name="Dujon B."/>
            <person name="Gaillardin C."/>
            <person name="Johnston M."/>
            <person name="Baret P.V."/>
            <person name="Cliften P."/>
            <person name="Sherman D.J."/>
            <person name="Weissenbach J."/>
            <person name="Westhof E."/>
            <person name="Wincker P."/>
            <person name="Jubin C."/>
            <person name="Poulain J."/>
            <person name="Barbe V."/>
            <person name="Segurens B."/>
            <person name="Artiguenave F."/>
            <person name="Anthouard V."/>
            <person name="Vacherie B."/>
            <person name="Val M.-E."/>
            <person name="Fulton R.S."/>
            <person name="Minx P."/>
            <person name="Wilson R."/>
            <person name="Durrens P."/>
            <person name="Jean G."/>
            <person name="Marck C."/>
            <person name="Martin T."/>
            <person name="Nikolski M."/>
            <person name="Rolland T."/>
            <person name="Seret M.-L."/>
            <person name="Casaregola S."/>
            <person name="Despons L."/>
            <person name="Fairhead C."/>
            <person name="Fischer G."/>
            <person name="Lafontaine I."/>
            <person name="Leh V."/>
            <person name="Lemaire M."/>
            <person name="de Montigny J."/>
            <person name="Neuveglise C."/>
            <person name="Thierry A."/>
            <person name="Blanc-Lenfle I."/>
            <person name="Bleykasten C."/>
            <person name="Diffels J."/>
            <person name="Fritsch E."/>
            <person name="Frangeul L."/>
            <person name="Goeffon A."/>
            <person name="Jauniaux N."/>
            <person name="Kachouri-Lafond R."/>
            <person name="Payen C."/>
            <person name="Potier S."/>
            <person name="Pribylova L."/>
            <person name="Ozanne C."/>
            <person name="Richard G.-F."/>
            <person name="Sacerdot C."/>
            <person name="Straub M.-L."/>
            <person name="Talla E."/>
        </authorList>
    </citation>
    <scope>NUCLEOTIDE SEQUENCE [LARGE SCALE GENOMIC DNA]</scope>
    <source>
        <strain evidence="12">ATCC 56472 / CBS 6340 / NRRL Y-8284</strain>
    </source>
</reference>
<dbReference type="GO" id="GO:0003677">
    <property type="term" value="F:DNA binding"/>
    <property type="evidence" value="ECO:0007669"/>
    <property type="project" value="InterPro"/>
</dbReference>
<evidence type="ECO:0000256" key="7">
    <source>
        <dbReference type="ARBA" id="ARBA00061084"/>
    </source>
</evidence>
<dbReference type="RefSeq" id="XP_002551777.1">
    <property type="nucleotide sequence ID" value="XM_002551731.1"/>
</dbReference>
<dbReference type="OMA" id="MTEAQRY"/>
<evidence type="ECO:0000256" key="8">
    <source>
        <dbReference type="PROSITE-ProRule" id="PRU01145"/>
    </source>
</evidence>
<dbReference type="GeneID" id="8290584"/>
<keyword evidence="4 8" id="KW-0863">Zinc-finger</keyword>
<keyword evidence="3" id="KW-0677">Repeat</keyword>
<dbReference type="InterPro" id="IPR036236">
    <property type="entry name" value="Znf_C2H2_sf"/>
</dbReference>
<evidence type="ECO:0000256" key="2">
    <source>
        <dbReference type="ARBA" id="ARBA00022723"/>
    </source>
</evidence>
<keyword evidence="12" id="KW-1185">Reference proteome</keyword>
<evidence type="ECO:0000256" key="1">
    <source>
        <dbReference type="ARBA" id="ARBA00004123"/>
    </source>
</evidence>
<feature type="compositionally biased region" description="Basic and acidic residues" evidence="9">
    <location>
        <begin position="71"/>
        <end position="106"/>
    </location>
</feature>
<evidence type="ECO:0000256" key="5">
    <source>
        <dbReference type="ARBA" id="ARBA00022833"/>
    </source>
</evidence>
<dbReference type="Pfam" id="PF08790">
    <property type="entry name" value="zf-LYAR"/>
    <property type="match status" value="1"/>
</dbReference>
<name>C5DC28_LACTC</name>
<keyword evidence="6" id="KW-0539">Nucleus</keyword>
<dbReference type="Proteomes" id="UP000002036">
    <property type="component" value="Chromosome A"/>
</dbReference>
<dbReference type="PROSITE" id="PS51804">
    <property type="entry name" value="ZF_C2HC_LYAR"/>
    <property type="match status" value="2"/>
</dbReference>
<accession>C5DC28</accession>
<dbReference type="HOGENOM" id="CLU_098018_0_0_1"/>
<dbReference type="GO" id="GO:0006364">
    <property type="term" value="P:rRNA processing"/>
    <property type="evidence" value="ECO:0007669"/>
    <property type="project" value="TreeGrafter"/>
</dbReference>
<dbReference type="InterPro" id="IPR039999">
    <property type="entry name" value="LYAR"/>
</dbReference>
<dbReference type="GO" id="GO:0008270">
    <property type="term" value="F:zinc ion binding"/>
    <property type="evidence" value="ECO:0007669"/>
    <property type="project" value="UniProtKB-KW"/>
</dbReference>
<dbReference type="SUPFAM" id="SSF57667">
    <property type="entry name" value="beta-beta-alpha zinc fingers"/>
    <property type="match status" value="2"/>
</dbReference>
<dbReference type="OrthoDB" id="21474at2759"/>
<evidence type="ECO:0000259" key="10">
    <source>
        <dbReference type="Pfam" id="PF08790"/>
    </source>
</evidence>
<feature type="region of interest" description="Disordered" evidence="9">
    <location>
        <begin position="62"/>
        <end position="127"/>
    </location>
</feature>
<evidence type="ECO:0000256" key="6">
    <source>
        <dbReference type="ARBA" id="ARBA00023242"/>
    </source>
</evidence>
<keyword evidence="5" id="KW-0862">Zinc</keyword>
<gene>
    <name evidence="11" type="ordered locus">KLTH0A07326g</name>
</gene>
<evidence type="ECO:0000313" key="12">
    <source>
        <dbReference type="Proteomes" id="UP000002036"/>
    </source>
</evidence>
<dbReference type="eggNOG" id="KOG2186">
    <property type="taxonomic scope" value="Eukaryota"/>
</dbReference>
<dbReference type="FunFam" id="3.30.1490.490:FF:000001">
    <property type="entry name" value="cell growth-regulating nucleolar protein-like"/>
    <property type="match status" value="1"/>
</dbReference>
<dbReference type="Gene3D" id="3.30.1490.490">
    <property type="match status" value="1"/>
</dbReference>
<evidence type="ECO:0000256" key="3">
    <source>
        <dbReference type="ARBA" id="ARBA00022737"/>
    </source>
</evidence>
<dbReference type="STRING" id="559295.C5DC28"/>
<comment type="similarity">
    <text evidence="7">Belongs to the UPF0743 family.</text>
</comment>
<dbReference type="InterPro" id="IPR014898">
    <property type="entry name" value="Znf_C2H2_LYAR"/>
</dbReference>
<protein>
    <submittedName>
        <fullName evidence="11">KLTH0A07326p</fullName>
    </submittedName>
</protein>
<dbReference type="FunCoup" id="C5DC28">
    <property type="interactions" value="106"/>
</dbReference>
<dbReference type="KEGG" id="lth:KLTH0A07326g"/>
<dbReference type="EMBL" id="CU928165">
    <property type="protein sequence ID" value="CAR21335.1"/>
    <property type="molecule type" value="Genomic_DNA"/>
</dbReference>
<comment type="subcellular location">
    <subcellularLocation>
        <location evidence="1">Nucleus</location>
    </subcellularLocation>
</comment>